<dbReference type="RefSeq" id="WP_076363182.1">
    <property type="nucleotide sequence ID" value="NZ_FTOM01000001.1"/>
</dbReference>
<name>A0A1N7JUG7_9RHOB</name>
<evidence type="ECO:0000256" key="1">
    <source>
        <dbReference type="ARBA" id="ARBA00001946"/>
    </source>
</evidence>
<dbReference type="InterPro" id="IPR036412">
    <property type="entry name" value="HAD-like_sf"/>
</dbReference>
<evidence type="ECO:0000256" key="3">
    <source>
        <dbReference type="ARBA" id="ARBA00022723"/>
    </source>
</evidence>
<dbReference type="OrthoDB" id="9782449at2"/>
<dbReference type="SUPFAM" id="SSF56784">
    <property type="entry name" value="HAD-like"/>
    <property type="match status" value="1"/>
</dbReference>
<dbReference type="InterPro" id="IPR051600">
    <property type="entry name" value="Beta-PGM-like"/>
</dbReference>
<dbReference type="EMBL" id="FTOM01000001">
    <property type="protein sequence ID" value="SIS52876.1"/>
    <property type="molecule type" value="Genomic_DNA"/>
</dbReference>
<dbReference type="PRINTS" id="PR00413">
    <property type="entry name" value="HADHALOGNASE"/>
</dbReference>
<dbReference type="NCBIfam" id="TIGR01509">
    <property type="entry name" value="HAD-SF-IA-v3"/>
    <property type="match status" value="1"/>
</dbReference>
<keyword evidence="3" id="KW-0479">Metal-binding</keyword>
<dbReference type="GO" id="GO:0046872">
    <property type="term" value="F:metal ion binding"/>
    <property type="evidence" value="ECO:0007669"/>
    <property type="project" value="UniProtKB-KW"/>
</dbReference>
<dbReference type="InterPro" id="IPR023214">
    <property type="entry name" value="HAD_sf"/>
</dbReference>
<dbReference type="PANTHER" id="PTHR46193:SF18">
    <property type="entry name" value="HEXITOL PHOSPHATASE B"/>
    <property type="match status" value="1"/>
</dbReference>
<dbReference type="Gene3D" id="3.40.50.1000">
    <property type="entry name" value="HAD superfamily/HAD-like"/>
    <property type="match status" value="1"/>
</dbReference>
<keyword evidence="5" id="KW-0119">Carbohydrate metabolism</keyword>
<evidence type="ECO:0000313" key="7">
    <source>
        <dbReference type="Proteomes" id="UP000186098"/>
    </source>
</evidence>
<dbReference type="AlphaFoldDB" id="A0A1N7JUG7"/>
<comment type="similarity">
    <text evidence="2">Belongs to the HAD-like hydrolase superfamily. CbbY/CbbZ/Gph/YieH family.</text>
</comment>
<dbReference type="Pfam" id="PF00702">
    <property type="entry name" value="Hydrolase"/>
    <property type="match status" value="1"/>
</dbReference>
<dbReference type="PANTHER" id="PTHR46193">
    <property type="entry name" value="6-PHOSPHOGLUCONATE PHOSPHATASE"/>
    <property type="match status" value="1"/>
</dbReference>
<organism evidence="6 7">
    <name type="scientific">Phaeovulum vinaykumarii</name>
    <dbReference type="NCBI Taxonomy" id="407234"/>
    <lineage>
        <taxon>Bacteria</taxon>
        <taxon>Pseudomonadati</taxon>
        <taxon>Pseudomonadota</taxon>
        <taxon>Alphaproteobacteria</taxon>
        <taxon>Rhodobacterales</taxon>
        <taxon>Paracoccaceae</taxon>
        <taxon>Phaeovulum</taxon>
    </lineage>
</organism>
<sequence>MGHELSPLQALLVDLDGTLVETAAANHAAYAQALAEEGVQVARADFDAVAAGRNWRQFLPALLGAKAARAPDVAARKAALYGAYMGLTVPNAALIRLIGHFRADGAGKVALVSTASRANIERILGHHGLADLFDLVVSGNDVTRHKPDPEAYHLAAARLGVRPAQCLIFEDSEIGLAAAAAFGAPCLRTLAPAAPPSVVPSSVSD</sequence>
<evidence type="ECO:0000256" key="4">
    <source>
        <dbReference type="ARBA" id="ARBA00022842"/>
    </source>
</evidence>
<dbReference type="InterPro" id="IPR006439">
    <property type="entry name" value="HAD-SF_hydro_IA"/>
</dbReference>
<dbReference type="STRING" id="407234.SAMN05421795_101338"/>
<evidence type="ECO:0000256" key="5">
    <source>
        <dbReference type="ARBA" id="ARBA00023277"/>
    </source>
</evidence>
<dbReference type="SFLD" id="SFLDG01129">
    <property type="entry name" value="C1.5:_HAD__Beta-PGM__Phosphata"/>
    <property type="match status" value="1"/>
</dbReference>
<evidence type="ECO:0000313" key="6">
    <source>
        <dbReference type="EMBL" id="SIS52876.1"/>
    </source>
</evidence>
<gene>
    <name evidence="6" type="ORF">SAMN05421795_101338</name>
</gene>
<keyword evidence="7" id="KW-1185">Reference proteome</keyword>
<dbReference type="GO" id="GO:0003824">
    <property type="term" value="F:catalytic activity"/>
    <property type="evidence" value="ECO:0007669"/>
    <property type="project" value="UniProtKB-ARBA"/>
</dbReference>
<proteinExistence type="inferred from homology"/>
<dbReference type="Gene3D" id="1.10.150.240">
    <property type="entry name" value="Putative phosphatase, domain 2"/>
    <property type="match status" value="1"/>
</dbReference>
<dbReference type="SFLD" id="SFLDS00003">
    <property type="entry name" value="Haloacid_Dehalogenase"/>
    <property type="match status" value="1"/>
</dbReference>
<accession>A0A1N7JUG7</accession>
<evidence type="ECO:0000256" key="2">
    <source>
        <dbReference type="ARBA" id="ARBA00006171"/>
    </source>
</evidence>
<protein>
    <submittedName>
        <fullName evidence="6">Haloacid dehalogenase superfamily, subfamily IA, variant 3 with third motif having DD or ED</fullName>
    </submittedName>
</protein>
<comment type="cofactor">
    <cofactor evidence="1">
        <name>Mg(2+)</name>
        <dbReference type="ChEBI" id="CHEBI:18420"/>
    </cofactor>
</comment>
<dbReference type="Proteomes" id="UP000186098">
    <property type="component" value="Unassembled WGS sequence"/>
</dbReference>
<reference evidence="7" key="1">
    <citation type="submission" date="2017-01" db="EMBL/GenBank/DDBJ databases">
        <authorList>
            <person name="Varghese N."/>
            <person name="Submissions S."/>
        </authorList>
    </citation>
    <scope>NUCLEOTIDE SEQUENCE [LARGE SCALE GENOMIC DNA]</scope>
    <source>
        <strain evidence="7">DSM 18714</strain>
    </source>
</reference>
<keyword evidence="4" id="KW-0460">Magnesium</keyword>
<dbReference type="InterPro" id="IPR023198">
    <property type="entry name" value="PGP-like_dom2"/>
</dbReference>